<dbReference type="InterPro" id="IPR008928">
    <property type="entry name" value="6-hairpin_glycosidase_sf"/>
</dbReference>
<name>A0A1F5GEZ6_9BACT</name>
<dbReference type="STRING" id="1797716.A3D07_02935"/>
<feature type="domain" description="Mannosylglycerate hydrolase MGH1-like glycoside hydrolase" evidence="1">
    <location>
        <begin position="245"/>
        <end position="384"/>
    </location>
</feature>
<comment type="caution">
    <text evidence="2">The sequence shown here is derived from an EMBL/GenBank/DDBJ whole genome shotgun (WGS) entry which is preliminary data.</text>
</comment>
<dbReference type="Gene3D" id="1.50.10.10">
    <property type="match status" value="1"/>
</dbReference>
<evidence type="ECO:0000313" key="2">
    <source>
        <dbReference type="EMBL" id="OGD90425.1"/>
    </source>
</evidence>
<evidence type="ECO:0000259" key="1">
    <source>
        <dbReference type="Pfam" id="PF22422"/>
    </source>
</evidence>
<gene>
    <name evidence="2" type="ORF">A3D07_02935</name>
</gene>
<dbReference type="InterPro" id="IPR012341">
    <property type="entry name" value="6hp_glycosidase-like_sf"/>
</dbReference>
<dbReference type="AlphaFoldDB" id="A0A1F5GEZ6"/>
<reference evidence="2 3" key="1">
    <citation type="journal article" date="2016" name="Nat. Commun.">
        <title>Thousands of microbial genomes shed light on interconnected biogeochemical processes in an aquifer system.</title>
        <authorList>
            <person name="Anantharaman K."/>
            <person name="Brown C.T."/>
            <person name="Hug L.A."/>
            <person name="Sharon I."/>
            <person name="Castelle C.J."/>
            <person name="Probst A.J."/>
            <person name="Thomas B.C."/>
            <person name="Singh A."/>
            <person name="Wilkins M.J."/>
            <person name="Karaoz U."/>
            <person name="Brodie E.L."/>
            <person name="Williams K.H."/>
            <person name="Hubbard S.S."/>
            <person name="Banfield J.F."/>
        </authorList>
    </citation>
    <scope>NUCLEOTIDE SEQUENCE [LARGE SCALE GENOMIC DNA]</scope>
</reference>
<dbReference type="EMBL" id="MFBF01000045">
    <property type="protein sequence ID" value="OGD90425.1"/>
    <property type="molecule type" value="Genomic_DNA"/>
</dbReference>
<protein>
    <recommendedName>
        <fullName evidence="1">Mannosylglycerate hydrolase MGH1-like glycoside hydrolase domain-containing protein</fullName>
    </recommendedName>
</protein>
<evidence type="ECO:0000313" key="3">
    <source>
        <dbReference type="Proteomes" id="UP000177124"/>
    </source>
</evidence>
<dbReference type="GO" id="GO:0005975">
    <property type="term" value="P:carbohydrate metabolic process"/>
    <property type="evidence" value="ECO:0007669"/>
    <property type="project" value="InterPro"/>
</dbReference>
<dbReference type="SUPFAM" id="SSF48208">
    <property type="entry name" value="Six-hairpin glycosidases"/>
    <property type="match status" value="1"/>
</dbReference>
<accession>A0A1F5GEZ6</accession>
<proteinExistence type="predicted"/>
<sequence length="432" mass="49297">MAAIETLLEINGVATEDLEKVISPEGYIASDREANFGAFFGRDAAICSIFQIETYKLQELEDLAVLKPVKDSLVTMAVNQGQVVNEWRDEEPGKIVHELRDSSTEKNRQWLNNLEANNWPVEGGRLRGFESADSTPLFVWAGCDYLLLTKDQSFFKWLDPHIRRAIEWMEKYGDVDDDGYIEFEAKNKNTLINQGWKDSSDSIKTATGERPPGPIALVEIQGYKYRALMKAADLYSDKEVCGEDLFDPAYADQLRTRAKELRENFNRDFWMNDKEFFAYALGGNKKQVTDITSNVGHLLITGIIERKKVPRVVNRLMQPDILSGGGIRTLSLNSPNFSDEEPSAYHLGGSVWPHDNGIIALGMEKLGYIQEAEIIRDRVIRSQVLLKRKYNIRNPELFMVDRYGHLRPYNTAQQPQSWAIRSNLYWTAAISR</sequence>
<organism evidence="2 3">
    <name type="scientific">Candidatus Curtissbacteria bacterium RIFCSPHIGHO2_02_FULL_42_15</name>
    <dbReference type="NCBI Taxonomy" id="1797716"/>
    <lineage>
        <taxon>Bacteria</taxon>
        <taxon>Candidatus Curtissiibacteriota</taxon>
    </lineage>
</organism>
<dbReference type="Pfam" id="PF22422">
    <property type="entry name" value="MGH1-like_GH"/>
    <property type="match status" value="1"/>
</dbReference>
<dbReference type="Proteomes" id="UP000177124">
    <property type="component" value="Unassembled WGS sequence"/>
</dbReference>
<dbReference type="InterPro" id="IPR054491">
    <property type="entry name" value="MGH1-like_GH"/>
</dbReference>